<dbReference type="GO" id="GO:0051087">
    <property type="term" value="F:protein-folding chaperone binding"/>
    <property type="evidence" value="ECO:0007669"/>
    <property type="project" value="TreeGrafter"/>
</dbReference>
<dbReference type="PANTHER" id="PTHR44360:SF1">
    <property type="entry name" value="DNAJ HOMOLOG SUBFAMILY B MEMBER 9"/>
    <property type="match status" value="1"/>
</dbReference>
<dbReference type="SMART" id="SM00271">
    <property type="entry name" value="DnaJ"/>
    <property type="match status" value="1"/>
</dbReference>
<dbReference type="EMBL" id="CP019964">
    <property type="protein sequence ID" value="ASI13503.1"/>
    <property type="molecule type" value="Genomic_DNA"/>
</dbReference>
<reference evidence="6 7" key="1">
    <citation type="journal article" date="2017" name="Nat. Commun.">
        <title>'ARMAN' archaea depend on association with euryarchaeal host in culture and in situ.</title>
        <authorList>
            <person name="Golyshina O."/>
            <person name="Toshchakov S."/>
            <person name="Makarova K."/>
            <person name="Gavrilov S."/>
            <person name="Korzhenkov A."/>
            <person name="La Cono V."/>
            <person name="Arcadi E."/>
            <person name="Nechitaylo T."/>
            <person name="Ferrer M."/>
            <person name="Kublanov I."/>
            <person name="Wolf Y."/>
            <person name="Yakimov M."/>
            <person name="Golyshin P."/>
            <person name="Slesarev A."/>
            <person name="Kozyavkin S."/>
        </authorList>
    </citation>
    <scope>NUCLEOTIDE SEQUENCE [LARGE SCALE GENOMIC DNA]</scope>
    <source>
        <strain evidence="6 7">Mia14</strain>
    </source>
</reference>
<keyword evidence="4" id="KW-0812">Transmembrane</keyword>
<dbReference type="SUPFAM" id="SSF46565">
    <property type="entry name" value="Chaperone J-domain"/>
    <property type="match status" value="1"/>
</dbReference>
<dbReference type="InterPro" id="IPR036869">
    <property type="entry name" value="J_dom_sf"/>
</dbReference>
<keyword evidence="2" id="KW-0175">Coiled coil</keyword>
<keyword evidence="4" id="KW-1133">Transmembrane helix</keyword>
<dbReference type="KEGG" id="marh:Mia14_0166"/>
<feature type="region of interest" description="Disordered" evidence="3">
    <location>
        <begin position="62"/>
        <end position="88"/>
    </location>
</feature>
<feature type="region of interest" description="Disordered" evidence="3">
    <location>
        <begin position="729"/>
        <end position="748"/>
    </location>
</feature>
<proteinExistence type="predicted"/>
<gene>
    <name evidence="6" type="ORF">Mia14_0166</name>
</gene>
<dbReference type="GO" id="GO:0036503">
    <property type="term" value="P:ERAD pathway"/>
    <property type="evidence" value="ECO:0007669"/>
    <property type="project" value="TreeGrafter"/>
</dbReference>
<evidence type="ECO:0000313" key="6">
    <source>
        <dbReference type="EMBL" id="ASI13503.1"/>
    </source>
</evidence>
<dbReference type="Pfam" id="PF00226">
    <property type="entry name" value="DnaJ"/>
    <property type="match status" value="1"/>
</dbReference>
<dbReference type="PROSITE" id="PS50076">
    <property type="entry name" value="DNAJ_2"/>
    <property type="match status" value="1"/>
</dbReference>
<feature type="domain" description="J" evidence="5">
    <location>
        <begin position="750"/>
        <end position="812"/>
    </location>
</feature>
<feature type="region of interest" description="Disordered" evidence="3">
    <location>
        <begin position="556"/>
        <end position="581"/>
    </location>
</feature>
<evidence type="ECO:0000259" key="5">
    <source>
        <dbReference type="PROSITE" id="PS50076"/>
    </source>
</evidence>
<evidence type="ECO:0000256" key="3">
    <source>
        <dbReference type="SAM" id="MobiDB-lite"/>
    </source>
</evidence>
<dbReference type="PRINTS" id="PR00625">
    <property type="entry name" value="JDOMAIN"/>
</dbReference>
<organism evidence="6 7">
    <name type="scientific">Candidatus Mancarchaeum acidiphilum</name>
    <dbReference type="NCBI Taxonomy" id="1920749"/>
    <lineage>
        <taxon>Archaea</taxon>
        <taxon>Candidatus Micrarchaeota</taxon>
        <taxon>Candidatus Mancarchaeum</taxon>
    </lineage>
</organism>
<evidence type="ECO:0000313" key="7">
    <source>
        <dbReference type="Proteomes" id="UP000197679"/>
    </source>
</evidence>
<feature type="region of interest" description="Disordered" evidence="3">
    <location>
        <begin position="152"/>
        <end position="172"/>
    </location>
</feature>
<feature type="transmembrane region" description="Helical" evidence="4">
    <location>
        <begin position="7"/>
        <end position="37"/>
    </location>
</feature>
<dbReference type="InterPro" id="IPR001623">
    <property type="entry name" value="DnaJ_domain"/>
</dbReference>
<feature type="region of interest" description="Disordered" evidence="3">
    <location>
        <begin position="634"/>
        <end position="679"/>
    </location>
</feature>
<dbReference type="GO" id="GO:0051787">
    <property type="term" value="F:misfolded protein binding"/>
    <property type="evidence" value="ECO:0007669"/>
    <property type="project" value="TreeGrafter"/>
</dbReference>
<keyword evidence="1" id="KW-0143">Chaperone</keyword>
<feature type="coiled-coil region" evidence="2">
    <location>
        <begin position="231"/>
        <end position="258"/>
    </location>
</feature>
<dbReference type="Proteomes" id="UP000197679">
    <property type="component" value="Chromosome"/>
</dbReference>
<dbReference type="AlphaFoldDB" id="A0A218NM04"/>
<dbReference type="CDD" id="cd06257">
    <property type="entry name" value="DnaJ"/>
    <property type="match status" value="1"/>
</dbReference>
<dbReference type="PANTHER" id="PTHR44360">
    <property type="entry name" value="DNAJ HOMOLOG SUBFAMILY B MEMBER 9"/>
    <property type="match status" value="1"/>
</dbReference>
<evidence type="ECO:0000256" key="2">
    <source>
        <dbReference type="SAM" id="Coils"/>
    </source>
</evidence>
<feature type="compositionally biased region" description="Polar residues" evidence="3">
    <location>
        <begin position="661"/>
        <end position="679"/>
    </location>
</feature>
<name>A0A218NM04_9ARCH</name>
<dbReference type="InterPro" id="IPR051948">
    <property type="entry name" value="Hsp70_co-chaperone_J-domain"/>
</dbReference>
<protein>
    <recommendedName>
        <fullName evidence="5">J domain-containing protein</fullName>
    </recommendedName>
</protein>
<evidence type="ECO:0000256" key="1">
    <source>
        <dbReference type="ARBA" id="ARBA00023186"/>
    </source>
</evidence>
<accession>A0A218NM04</accession>
<keyword evidence="4" id="KW-0472">Membrane</keyword>
<dbReference type="Gene3D" id="1.10.287.110">
    <property type="entry name" value="DnaJ domain"/>
    <property type="match status" value="1"/>
</dbReference>
<sequence length="812" mass="92203">MTYMLELLVIVPLVFSFNAVLPLIPLIIIIILIAAAAGMTRGFSIFAFFGLDALMGVTQGTGGGRAGKGVRSVNYNRSAGPRSNASKRVPRGLVTNKLKKRKLTKQDTKIRAMKEAMGKNYDPKWRTKRGSVREGNKELKKTTKEYNEFLSNLKKTPSKMAQTGSSTKYPNTTGAMKFATSVLGSSFILSQNNSNKTQAALAKDYVKNKSKEYYKEVKEQERQQRPLAVLKRRKEARMRDLKLYKERLEELYKAQNQKIPPSTKLKSNGLTQDQIDEVNKRMGKATFFAKHSFLGTGAEFYRTAANTILNTQDKMLTQLYGKDYDSKAKGLINMVATGNVVKSSLSQKDQELYDLYKTYDLDKGGTSANVINHMYVGGNYNPDTKTLSQQVREDIKHNMFHPFKQAAMEIGYKDKRGSVDYKNYYKATYGQDLPSGIMTSNKYYFDLVKTIKADHTPPPLPIINTNKPPNVIRVMNTDDNGNPMYRKNGNRVETFLVENHTEDGGVSYGFANKEQIESLRKYELEHGNKYLEEKYKNDKRSWHDIVYGIGEKNSNVSSEAEYDKEGSRKLKTGNYNDRRERDIDNGTTFNYNKATYENAGRMDMYNIKENLLKKNEDDENILKSHTVLSINKDKNNDLITTDNDSSTPPTPNAMQKYKPTYPSNDTKGATDNNTGISQYSQEPNAQTTQVMLYTNIIPFSNSAGSESDSYYSNNGYSHDYHSHTYYSNNYSSSSSSSSNSTSQSINTSQDPYSILGIERDSSYEEIRRAYHKLALKYHPDVHSGRREEAEEKFKKIANAYEEAIYKNEHKAQ</sequence>
<evidence type="ECO:0000256" key="4">
    <source>
        <dbReference type="SAM" id="Phobius"/>
    </source>
</evidence>
<feature type="compositionally biased region" description="Polar residues" evidence="3">
    <location>
        <begin position="73"/>
        <end position="86"/>
    </location>
</feature>
<keyword evidence="7" id="KW-1185">Reference proteome</keyword>